<dbReference type="PROSITE" id="PS51664">
    <property type="entry name" value="YCAO"/>
    <property type="match status" value="1"/>
</dbReference>
<keyword evidence="2" id="KW-0687">Ribonucleoprotein</keyword>
<dbReference type="Pfam" id="PF02624">
    <property type="entry name" value="YcaO"/>
    <property type="match status" value="1"/>
</dbReference>
<feature type="domain" description="YcaO" evidence="1">
    <location>
        <begin position="140"/>
        <end position="279"/>
    </location>
</feature>
<gene>
    <name evidence="2" type="ORF">SAMN05192584_11715</name>
</gene>
<name>A0A1I4GUH8_9ACTN</name>
<keyword evidence="2" id="KW-0808">Transferase</keyword>
<protein>
    <submittedName>
        <fullName evidence="2">Ribosomal protein S12 methylthiotransferase accessory factor</fullName>
    </submittedName>
</protein>
<evidence type="ECO:0000313" key="2">
    <source>
        <dbReference type="EMBL" id="SFL33103.1"/>
    </source>
</evidence>
<dbReference type="InterPro" id="IPR022291">
    <property type="entry name" value="Bacteriocin_synth_cyclodeHase"/>
</dbReference>
<proteinExistence type="predicted"/>
<sequence length="279" mass="29502">MAFAPWLDGLLCGLAADIAAAQSLPRGQRGVDLTRAVATVGLRDPAVGGHPLVPDPLCPDCGRPPRDSPERARVTLRAVPDRGGLHARTLPRVRRAPLSTVVDPVVGVVAEIRTAAEGGPASATAPFGGRAGTGPEAGYGRAADTETAQTIAVLEALERLGGMVPGGRCSTVRASRDDLGPVAVDPRGFGTHDPHCYARPDFPFTPWDGGHETTWVWAHHMSTGRQVLVPESPAYYRSRALRPDDPGFVHDTSSGCAVGSCIRRPSCSACWRWPSWTRS</sequence>
<dbReference type="Proteomes" id="UP000198928">
    <property type="component" value="Unassembled WGS sequence"/>
</dbReference>
<dbReference type="GO" id="GO:0005840">
    <property type="term" value="C:ribosome"/>
    <property type="evidence" value="ECO:0007669"/>
    <property type="project" value="UniProtKB-KW"/>
</dbReference>
<evidence type="ECO:0000313" key="3">
    <source>
        <dbReference type="Proteomes" id="UP000198928"/>
    </source>
</evidence>
<dbReference type="InterPro" id="IPR003776">
    <property type="entry name" value="YcaO-like_dom"/>
</dbReference>
<dbReference type="PANTHER" id="PTHR37809:SF1">
    <property type="entry name" value="RIBOSOMAL PROTEIN S12 METHYLTHIOTRANSFERASE ACCESSORY FACTOR YCAO"/>
    <property type="match status" value="1"/>
</dbReference>
<reference evidence="3" key="1">
    <citation type="submission" date="2016-10" db="EMBL/GenBank/DDBJ databases">
        <authorList>
            <person name="Varghese N."/>
            <person name="Submissions S."/>
        </authorList>
    </citation>
    <scope>NUCLEOTIDE SEQUENCE [LARGE SCALE GENOMIC DNA]</scope>
    <source>
        <strain evidence="3">PL19</strain>
    </source>
</reference>
<dbReference type="GO" id="GO:0016740">
    <property type="term" value="F:transferase activity"/>
    <property type="evidence" value="ECO:0007669"/>
    <property type="project" value="UniProtKB-KW"/>
</dbReference>
<dbReference type="PANTHER" id="PTHR37809">
    <property type="entry name" value="RIBOSOMAL PROTEIN S12 METHYLTHIOTRANSFERASE ACCESSORY FACTOR YCAO"/>
    <property type="match status" value="1"/>
</dbReference>
<accession>A0A1I4GUH8</accession>
<dbReference type="EMBL" id="FOSG01000017">
    <property type="protein sequence ID" value="SFL33103.1"/>
    <property type="molecule type" value="Genomic_DNA"/>
</dbReference>
<evidence type="ECO:0000259" key="1">
    <source>
        <dbReference type="PROSITE" id="PS51664"/>
    </source>
</evidence>
<dbReference type="NCBIfam" id="TIGR03882">
    <property type="entry name" value="cyclo_dehyd_2"/>
    <property type="match status" value="1"/>
</dbReference>
<organism evidence="2 3">
    <name type="scientific">Streptomyces pini</name>
    <dbReference type="NCBI Taxonomy" id="1520580"/>
    <lineage>
        <taxon>Bacteria</taxon>
        <taxon>Bacillati</taxon>
        <taxon>Actinomycetota</taxon>
        <taxon>Actinomycetes</taxon>
        <taxon>Kitasatosporales</taxon>
        <taxon>Streptomycetaceae</taxon>
        <taxon>Streptomyces</taxon>
    </lineage>
</organism>
<keyword evidence="2" id="KW-0689">Ribosomal protein</keyword>
<dbReference type="AlphaFoldDB" id="A0A1I4GUH8"/>
<keyword evidence="3" id="KW-1185">Reference proteome</keyword>